<protein>
    <submittedName>
        <fullName evidence="1">Disease resistance protein</fullName>
    </submittedName>
</protein>
<evidence type="ECO:0000313" key="2">
    <source>
        <dbReference type="Proteomes" id="UP001164539"/>
    </source>
</evidence>
<evidence type="ECO:0000313" key="1">
    <source>
        <dbReference type="EMBL" id="KAJ4718338.1"/>
    </source>
</evidence>
<dbReference type="EMBL" id="CM051398">
    <property type="protein sequence ID" value="KAJ4718338.1"/>
    <property type="molecule type" value="Genomic_DNA"/>
</dbReference>
<organism evidence="1 2">
    <name type="scientific">Melia azedarach</name>
    <name type="common">Chinaberry tree</name>
    <dbReference type="NCBI Taxonomy" id="155640"/>
    <lineage>
        <taxon>Eukaryota</taxon>
        <taxon>Viridiplantae</taxon>
        <taxon>Streptophyta</taxon>
        <taxon>Embryophyta</taxon>
        <taxon>Tracheophyta</taxon>
        <taxon>Spermatophyta</taxon>
        <taxon>Magnoliopsida</taxon>
        <taxon>eudicotyledons</taxon>
        <taxon>Gunneridae</taxon>
        <taxon>Pentapetalae</taxon>
        <taxon>rosids</taxon>
        <taxon>malvids</taxon>
        <taxon>Sapindales</taxon>
        <taxon>Meliaceae</taxon>
        <taxon>Melia</taxon>
    </lineage>
</organism>
<sequence>MFGKEVVRKLQIVITLKSEGDFRDVAEREPEDPIDEIPIEPSIVGQKAMFQRVWRCLREKVGIIGLYVVCKDLKLEKVQDDIGRKMGLIGDSWNNKSIEDKAQDIFKVLRKKKFVLLLDDIREAIDLNKVGVPLPSSNIASKLKVGEDTINSHPDIPDLAKIVSKECADFPLALITVGRAMACKNTPEEWNDAIEVLKRSASQFPGMDEVYPRLKFSYDRLLSDRIRSCFLYCSLYPEDYKICKKDLIDCWIGEGLDECDRNRARNRGYTIVGDLIRACLLEEEDDDSVKMHDVIRDMALWIACGIEKEKENFLVHAGAGLLESPNVRKWEGMRRISPMENKIWNL</sequence>
<gene>
    <name evidence="1" type="ORF">OWV82_010031</name>
</gene>
<name>A0ACC1Y403_MELAZ</name>
<proteinExistence type="predicted"/>
<keyword evidence="2" id="KW-1185">Reference proteome</keyword>
<reference evidence="1 2" key="1">
    <citation type="journal article" date="2023" name="Science">
        <title>Complex scaffold remodeling in plant triterpene biosynthesis.</title>
        <authorList>
            <person name="De La Pena R."/>
            <person name="Hodgson H."/>
            <person name="Liu J.C."/>
            <person name="Stephenson M.J."/>
            <person name="Martin A.C."/>
            <person name="Owen C."/>
            <person name="Harkess A."/>
            <person name="Leebens-Mack J."/>
            <person name="Jimenez L.E."/>
            <person name="Osbourn A."/>
            <person name="Sattely E.S."/>
        </authorList>
    </citation>
    <scope>NUCLEOTIDE SEQUENCE [LARGE SCALE GENOMIC DNA]</scope>
    <source>
        <strain evidence="2">cv. JPN11</strain>
        <tissue evidence="1">Leaf</tissue>
    </source>
</reference>
<accession>A0ACC1Y403</accession>
<dbReference type="Proteomes" id="UP001164539">
    <property type="component" value="Chromosome 5"/>
</dbReference>
<comment type="caution">
    <text evidence="1">The sequence shown here is derived from an EMBL/GenBank/DDBJ whole genome shotgun (WGS) entry which is preliminary data.</text>
</comment>